<proteinExistence type="predicted"/>
<dbReference type="Proteomes" id="UP000051835">
    <property type="component" value="Unassembled WGS sequence"/>
</dbReference>
<accession>A0A0R1QZ72</accession>
<organism evidence="2 3">
    <name type="scientific">Levilactobacillus spicheri DSM 15429</name>
    <dbReference type="NCBI Taxonomy" id="1423805"/>
    <lineage>
        <taxon>Bacteria</taxon>
        <taxon>Bacillati</taxon>
        <taxon>Bacillota</taxon>
        <taxon>Bacilli</taxon>
        <taxon>Lactobacillales</taxon>
        <taxon>Lactobacillaceae</taxon>
        <taxon>Levilactobacillus</taxon>
    </lineage>
</organism>
<evidence type="ECO:0000313" key="2">
    <source>
        <dbReference type="EMBL" id="KRL47413.1"/>
    </source>
</evidence>
<dbReference type="PATRIC" id="fig|1423805.4.peg.2347"/>
<evidence type="ECO:0000313" key="3">
    <source>
        <dbReference type="Proteomes" id="UP000051835"/>
    </source>
</evidence>
<dbReference type="AlphaFoldDB" id="A0A0R1QZ72"/>
<sequence length="95" mass="10523">MGTIPKPRQAREFPELGLIVSQQKTLANNHFTTGKTPTPRCWMVDNNDAGDKPGTNYVKGAISTNILIVRLNNRPTPSSSGDYPETRRLIPIMTD</sequence>
<protein>
    <submittedName>
        <fullName evidence="2">Uncharacterized protein</fullName>
    </submittedName>
</protein>
<name>A0A0R1QZ72_9LACO</name>
<reference evidence="2 3" key="1">
    <citation type="journal article" date="2015" name="Genome Announc.">
        <title>Expanding the biotechnology potential of lactobacilli through comparative genomics of 213 strains and associated genera.</title>
        <authorList>
            <person name="Sun Z."/>
            <person name="Harris H.M."/>
            <person name="McCann A."/>
            <person name="Guo C."/>
            <person name="Argimon S."/>
            <person name="Zhang W."/>
            <person name="Yang X."/>
            <person name="Jeffery I.B."/>
            <person name="Cooney J.C."/>
            <person name="Kagawa T.F."/>
            <person name="Liu W."/>
            <person name="Song Y."/>
            <person name="Salvetti E."/>
            <person name="Wrobel A."/>
            <person name="Rasinkangas P."/>
            <person name="Parkhill J."/>
            <person name="Rea M.C."/>
            <person name="O'Sullivan O."/>
            <person name="Ritari J."/>
            <person name="Douillard F.P."/>
            <person name="Paul Ross R."/>
            <person name="Yang R."/>
            <person name="Briner A.E."/>
            <person name="Felis G.E."/>
            <person name="de Vos W.M."/>
            <person name="Barrangou R."/>
            <person name="Klaenhammer T.R."/>
            <person name="Caufield P.W."/>
            <person name="Cui Y."/>
            <person name="Zhang H."/>
            <person name="O'Toole P.W."/>
        </authorList>
    </citation>
    <scope>NUCLEOTIDE SEQUENCE [LARGE SCALE GENOMIC DNA]</scope>
    <source>
        <strain evidence="2 3">DSM 15429</strain>
    </source>
</reference>
<comment type="caution">
    <text evidence="2">The sequence shown here is derived from an EMBL/GenBank/DDBJ whole genome shotgun (WGS) entry which is preliminary data.</text>
</comment>
<evidence type="ECO:0000256" key="1">
    <source>
        <dbReference type="SAM" id="MobiDB-lite"/>
    </source>
</evidence>
<gene>
    <name evidence="2" type="ORF">FD37_GL002279</name>
</gene>
<dbReference type="EMBL" id="AZFC01000028">
    <property type="protein sequence ID" value="KRL47413.1"/>
    <property type="molecule type" value="Genomic_DNA"/>
</dbReference>
<feature type="region of interest" description="Disordered" evidence="1">
    <location>
        <begin position="72"/>
        <end position="95"/>
    </location>
</feature>